<dbReference type="AlphaFoldDB" id="A0A4P9ZH37"/>
<gene>
    <name evidence="2" type="ORF">METBISCDRAFT_21518</name>
</gene>
<evidence type="ECO:0000256" key="1">
    <source>
        <dbReference type="SAM" id="MobiDB-lite"/>
    </source>
</evidence>
<sequence>MSFWEENKDALKKAGIATAKGIGHGTKALSMAGYKTYKKHEADKKGLPQPDLDRSPSAPVPELLQIAPADLGSLPLPPKRNVPARAIPTRMGTSEEQSQGPGQTAGKSQLAPVQPLQPIHSKIPQPVQPVQPIQQVQQVQQAQQFKNPSSFQKLAPQIFPANLNSQAPQYNQLGPAPVGPQTATMPLQPRLPAPPAKSSQSLQEDLTNRFSSALSQTVTRATTQAINQG</sequence>
<accession>A0A4P9ZH37</accession>
<feature type="region of interest" description="Disordered" evidence="1">
    <location>
        <begin position="165"/>
        <end position="229"/>
    </location>
</feature>
<organism evidence="2 3">
    <name type="scientific">Metschnikowia bicuspidata</name>
    <dbReference type="NCBI Taxonomy" id="27322"/>
    <lineage>
        <taxon>Eukaryota</taxon>
        <taxon>Fungi</taxon>
        <taxon>Dikarya</taxon>
        <taxon>Ascomycota</taxon>
        <taxon>Saccharomycotina</taxon>
        <taxon>Pichiomycetes</taxon>
        <taxon>Metschnikowiaceae</taxon>
        <taxon>Metschnikowia</taxon>
    </lineage>
</organism>
<feature type="compositionally biased region" description="Polar residues" evidence="1">
    <location>
        <begin position="91"/>
        <end position="107"/>
    </location>
</feature>
<feature type="compositionally biased region" description="Basic and acidic residues" evidence="1">
    <location>
        <begin position="39"/>
        <end position="54"/>
    </location>
</feature>
<proteinExistence type="predicted"/>
<dbReference type="Proteomes" id="UP000268321">
    <property type="component" value="Unassembled WGS sequence"/>
</dbReference>
<feature type="compositionally biased region" description="Polar residues" evidence="1">
    <location>
        <begin position="197"/>
        <end position="229"/>
    </location>
</feature>
<name>A0A4P9ZH37_9ASCO</name>
<evidence type="ECO:0000313" key="2">
    <source>
        <dbReference type="EMBL" id="RKP32248.1"/>
    </source>
</evidence>
<evidence type="ECO:0000313" key="3">
    <source>
        <dbReference type="Proteomes" id="UP000268321"/>
    </source>
</evidence>
<keyword evidence="3" id="KW-1185">Reference proteome</keyword>
<protein>
    <submittedName>
        <fullName evidence="2">Uncharacterized protein</fullName>
    </submittedName>
</protein>
<feature type="region of interest" description="Disordered" evidence="1">
    <location>
        <begin position="39"/>
        <end position="111"/>
    </location>
</feature>
<dbReference type="EMBL" id="ML004432">
    <property type="protein sequence ID" value="RKP32248.1"/>
    <property type="molecule type" value="Genomic_DNA"/>
</dbReference>
<reference evidence="3" key="1">
    <citation type="journal article" date="2018" name="Nat. Microbiol.">
        <title>Leveraging single-cell genomics to expand the fungal tree of life.</title>
        <authorList>
            <person name="Ahrendt S.R."/>
            <person name="Quandt C.A."/>
            <person name="Ciobanu D."/>
            <person name="Clum A."/>
            <person name="Salamov A."/>
            <person name="Andreopoulos B."/>
            <person name="Cheng J.F."/>
            <person name="Woyke T."/>
            <person name="Pelin A."/>
            <person name="Henrissat B."/>
            <person name="Reynolds N.K."/>
            <person name="Benny G.L."/>
            <person name="Smith M.E."/>
            <person name="James T.Y."/>
            <person name="Grigoriev I.V."/>
        </authorList>
    </citation>
    <scope>NUCLEOTIDE SEQUENCE [LARGE SCALE GENOMIC DNA]</scope>
    <source>
        <strain evidence="3">Baker2002</strain>
    </source>
</reference>
<dbReference type="OrthoDB" id="3357271at2759"/>
<feature type="non-terminal residue" evidence="2">
    <location>
        <position position="229"/>
    </location>
</feature>